<evidence type="ECO:0000256" key="1">
    <source>
        <dbReference type="SAM" id="MobiDB-lite"/>
    </source>
</evidence>
<dbReference type="EMBL" id="SPRC01000018">
    <property type="protein sequence ID" value="TIB80162.1"/>
    <property type="molecule type" value="Genomic_DNA"/>
</dbReference>
<dbReference type="Pfam" id="PF10303">
    <property type="entry name" value="DUF2408"/>
    <property type="match status" value="2"/>
</dbReference>
<feature type="compositionally biased region" description="Acidic residues" evidence="1">
    <location>
        <begin position="515"/>
        <end position="536"/>
    </location>
</feature>
<evidence type="ECO:0000313" key="5">
    <source>
        <dbReference type="EMBL" id="TIC71399.1"/>
    </source>
</evidence>
<sequence length="619" mass="70005">MSSGRSNIEVKVKGEEYGLNKQLSKSLLDIYPGIYFINVGYTYFDILWTRLQEKGSRKCTPIRDEYQLIHFFDLNNDVMPVAQFAKAELPILESLVNIRNRLTALKKDRKEYIKASDVQSIYSQVIKLITKLNDAREEEEPILGPPNRVDTTLDDVMQLLSLFFLTIGKNKESPATYCQLATIRQLLSHLDESGVYTQNDLKPFQDRLTHLSAIIKRDRENGKHPDQMTKFLLRRLEDCERIYRNLVSSLSVLSVELVPIHQRLVAIRRQLAAIVSKDKPQKQEIKPLLEELRKIDGKRQDGKFLGPGGSSVPPGQAILVGLLEECFEIVQDVNARRDDVAIPLKPIFDRLTEIRMQLERLVLTHRWTLRETDLWNYQLSLQEIDKMRVDGKWVDSEGNQPGGQFALLYLLRRCHGLLYRLISSSEPISEELMPISNKLLTVKKCLNEVLKHGNDFTPRDLYPYHLALYQIDNLRKDGKFYSDDGSIPEGQAIVISHLEECHALIEQMQEGINSSDEDDDVDEDDDDDDNSEEILEDGLQPAQPLPTHSSVPPSVTLAPPTSTLASLAIRSNDSASSQGTTSSSAPAINIPLRSTAAMEPTESTSTSLDTANASQPDQQ</sequence>
<evidence type="ECO:0000313" key="6">
    <source>
        <dbReference type="Proteomes" id="UP000305647"/>
    </source>
</evidence>
<evidence type="ECO:0000313" key="7">
    <source>
        <dbReference type="Proteomes" id="UP000307169"/>
    </source>
</evidence>
<reference evidence="6 7" key="1">
    <citation type="submission" date="2019-03" db="EMBL/GenBank/DDBJ databases">
        <title>Sequencing 25 genomes of Wallemia mellicola.</title>
        <authorList>
            <person name="Gostincar C."/>
        </authorList>
    </citation>
    <scope>NUCLEOTIDE SEQUENCE [LARGE SCALE GENOMIC DNA]</scope>
    <source>
        <strain evidence="3 7">EXF-1262</strain>
        <strain evidence="5 8">EXF-1274</strain>
        <strain evidence="2 9">EXF-6152</strain>
        <strain evidence="4 6">EXF-8738</strain>
    </source>
</reference>
<feature type="compositionally biased region" description="Polar residues" evidence="1">
    <location>
        <begin position="546"/>
        <end position="565"/>
    </location>
</feature>
<dbReference type="InterPro" id="IPR018810">
    <property type="entry name" value="UPF0662"/>
</dbReference>
<gene>
    <name evidence="5" type="ORF">E3Q02_00050</name>
    <name evidence="4" type="ORF">E3Q10_00219</name>
    <name evidence="3" type="ORF">E3Q17_00013</name>
    <name evidence="2" type="ORF">E3Q22_02085</name>
</gene>
<feature type="compositionally biased region" description="Low complexity" evidence="1">
    <location>
        <begin position="571"/>
        <end position="585"/>
    </location>
</feature>
<dbReference type="Proteomes" id="UP000307169">
    <property type="component" value="Unassembled WGS sequence"/>
</dbReference>
<dbReference type="GO" id="GO:0005737">
    <property type="term" value="C:cytoplasm"/>
    <property type="evidence" value="ECO:0007669"/>
    <property type="project" value="TreeGrafter"/>
</dbReference>
<evidence type="ECO:0000313" key="8">
    <source>
        <dbReference type="Proteomes" id="UP000309601"/>
    </source>
</evidence>
<dbReference type="EMBL" id="SPRO01000001">
    <property type="protein sequence ID" value="TIC34556.1"/>
    <property type="molecule type" value="Genomic_DNA"/>
</dbReference>
<organism evidence="3 7">
    <name type="scientific">Wallemia mellicola</name>
    <dbReference type="NCBI Taxonomy" id="1708541"/>
    <lineage>
        <taxon>Eukaryota</taxon>
        <taxon>Fungi</taxon>
        <taxon>Dikarya</taxon>
        <taxon>Basidiomycota</taxon>
        <taxon>Wallemiomycotina</taxon>
        <taxon>Wallemiomycetes</taxon>
        <taxon>Wallemiales</taxon>
        <taxon>Wallemiaceae</taxon>
        <taxon>Wallemia</taxon>
    </lineage>
</organism>
<evidence type="ECO:0000313" key="3">
    <source>
        <dbReference type="EMBL" id="TIC04993.1"/>
    </source>
</evidence>
<dbReference type="Proteomes" id="UP000305647">
    <property type="component" value="Unassembled WGS sequence"/>
</dbReference>
<dbReference type="EMBL" id="SPRH01000001">
    <property type="protein sequence ID" value="TIC04993.1"/>
    <property type="molecule type" value="Genomic_DNA"/>
</dbReference>
<proteinExistence type="predicted"/>
<comment type="caution">
    <text evidence="3">The sequence shown here is derived from an EMBL/GenBank/DDBJ whole genome shotgun (WGS) entry which is preliminary data.</text>
</comment>
<evidence type="ECO:0000313" key="4">
    <source>
        <dbReference type="EMBL" id="TIC34556.1"/>
    </source>
</evidence>
<dbReference type="Proteomes" id="UP000310685">
    <property type="component" value="Unassembled WGS sequence"/>
</dbReference>
<dbReference type="PANTHER" id="PTHR28086">
    <property type="entry name" value="UPF0662 PROTEIN YPL260W"/>
    <property type="match status" value="1"/>
</dbReference>
<evidence type="ECO:0000313" key="2">
    <source>
        <dbReference type="EMBL" id="TIB80162.1"/>
    </source>
</evidence>
<dbReference type="Proteomes" id="UP000309601">
    <property type="component" value="Unassembled WGS sequence"/>
</dbReference>
<accession>A0A4T0S935</accession>
<evidence type="ECO:0000313" key="9">
    <source>
        <dbReference type="Proteomes" id="UP000310685"/>
    </source>
</evidence>
<dbReference type="AlphaFoldDB" id="A0A4T0S935"/>
<feature type="compositionally biased region" description="Polar residues" evidence="1">
    <location>
        <begin position="601"/>
        <end position="619"/>
    </location>
</feature>
<dbReference type="GO" id="GO:0005634">
    <property type="term" value="C:nucleus"/>
    <property type="evidence" value="ECO:0007669"/>
    <property type="project" value="TreeGrafter"/>
</dbReference>
<protein>
    <submittedName>
        <fullName evidence="3">Uncharacterized protein</fullName>
    </submittedName>
</protein>
<dbReference type="PANTHER" id="PTHR28086:SF1">
    <property type="entry name" value="CU(2+) SUPPRESSING AND BLEOMYCIN SENSITIVE PROTEIN 1"/>
    <property type="match status" value="1"/>
</dbReference>
<feature type="region of interest" description="Disordered" evidence="1">
    <location>
        <begin position="512"/>
        <end position="619"/>
    </location>
</feature>
<dbReference type="EMBL" id="SPRW01000001">
    <property type="protein sequence ID" value="TIC71399.1"/>
    <property type="molecule type" value="Genomic_DNA"/>
</dbReference>
<name>A0A4T0S935_9BASI</name>